<feature type="compositionally biased region" description="Polar residues" evidence="1">
    <location>
        <begin position="37"/>
        <end position="54"/>
    </location>
</feature>
<protein>
    <submittedName>
        <fullName evidence="2">Uncharacterized protein</fullName>
    </submittedName>
</protein>
<evidence type="ECO:0000313" key="3">
    <source>
        <dbReference type="Proteomes" id="UP000186922"/>
    </source>
</evidence>
<gene>
    <name evidence="2" type="primary">RvY_02055-1</name>
    <name evidence="2" type="synonym">RvY_02055.1</name>
    <name evidence="2" type="ORF">RvY_02055</name>
</gene>
<keyword evidence="3" id="KW-1185">Reference proteome</keyword>
<feature type="region of interest" description="Disordered" evidence="1">
    <location>
        <begin position="37"/>
        <end position="62"/>
    </location>
</feature>
<dbReference type="AlphaFoldDB" id="A0A1D1UJ96"/>
<name>A0A1D1UJ96_RAMVA</name>
<sequence>MGNGNVKPDVTAQADVQAVTGNETLGCILGTTPCSEATSLATPNGKTPKESASPNPEDEARPTITISSVTTTSTASATRACKTLAVTSETVLITIPTLAAVHRTYLASVI</sequence>
<dbReference type="EMBL" id="BDGG01000001">
    <property type="protein sequence ID" value="GAU89511.1"/>
    <property type="molecule type" value="Genomic_DNA"/>
</dbReference>
<evidence type="ECO:0000313" key="2">
    <source>
        <dbReference type="EMBL" id="GAU89511.1"/>
    </source>
</evidence>
<accession>A0A1D1UJ96</accession>
<organism evidence="2 3">
    <name type="scientific">Ramazzottius varieornatus</name>
    <name type="common">Water bear</name>
    <name type="synonym">Tardigrade</name>
    <dbReference type="NCBI Taxonomy" id="947166"/>
    <lineage>
        <taxon>Eukaryota</taxon>
        <taxon>Metazoa</taxon>
        <taxon>Ecdysozoa</taxon>
        <taxon>Tardigrada</taxon>
        <taxon>Eutardigrada</taxon>
        <taxon>Parachela</taxon>
        <taxon>Hypsibioidea</taxon>
        <taxon>Ramazzottiidae</taxon>
        <taxon>Ramazzottius</taxon>
    </lineage>
</organism>
<reference evidence="2 3" key="1">
    <citation type="journal article" date="2016" name="Nat. Commun.">
        <title>Extremotolerant tardigrade genome and improved radiotolerance of human cultured cells by tardigrade-unique protein.</title>
        <authorList>
            <person name="Hashimoto T."/>
            <person name="Horikawa D.D."/>
            <person name="Saito Y."/>
            <person name="Kuwahara H."/>
            <person name="Kozuka-Hata H."/>
            <person name="Shin-I T."/>
            <person name="Minakuchi Y."/>
            <person name="Ohishi K."/>
            <person name="Motoyama A."/>
            <person name="Aizu T."/>
            <person name="Enomoto A."/>
            <person name="Kondo K."/>
            <person name="Tanaka S."/>
            <person name="Hara Y."/>
            <person name="Koshikawa S."/>
            <person name="Sagara H."/>
            <person name="Miura T."/>
            <person name="Yokobori S."/>
            <person name="Miyagawa K."/>
            <person name="Suzuki Y."/>
            <person name="Kubo T."/>
            <person name="Oyama M."/>
            <person name="Kohara Y."/>
            <person name="Fujiyama A."/>
            <person name="Arakawa K."/>
            <person name="Katayama T."/>
            <person name="Toyoda A."/>
            <person name="Kunieda T."/>
        </authorList>
    </citation>
    <scope>NUCLEOTIDE SEQUENCE [LARGE SCALE GENOMIC DNA]</scope>
    <source>
        <strain evidence="2 3">YOKOZUNA-1</strain>
    </source>
</reference>
<dbReference type="Proteomes" id="UP000186922">
    <property type="component" value="Unassembled WGS sequence"/>
</dbReference>
<proteinExistence type="predicted"/>
<comment type="caution">
    <text evidence="2">The sequence shown here is derived from an EMBL/GenBank/DDBJ whole genome shotgun (WGS) entry which is preliminary data.</text>
</comment>
<evidence type="ECO:0000256" key="1">
    <source>
        <dbReference type="SAM" id="MobiDB-lite"/>
    </source>
</evidence>